<evidence type="ECO:0000259" key="1">
    <source>
        <dbReference type="PROSITE" id="PS50943"/>
    </source>
</evidence>
<dbReference type="InterPro" id="IPR010982">
    <property type="entry name" value="Lambda_DNA-bd_dom_sf"/>
</dbReference>
<dbReference type="Gene3D" id="3.30.450.180">
    <property type="match status" value="1"/>
</dbReference>
<dbReference type="Pfam" id="PF17765">
    <property type="entry name" value="MLTR_LBD"/>
    <property type="match status" value="1"/>
</dbReference>
<dbReference type="Pfam" id="PF13560">
    <property type="entry name" value="HTH_31"/>
    <property type="match status" value="1"/>
</dbReference>
<evidence type="ECO:0000313" key="2">
    <source>
        <dbReference type="EMBL" id="MFD2462441.1"/>
    </source>
</evidence>
<gene>
    <name evidence="2" type="ORF">ACFSYJ_27795</name>
</gene>
<dbReference type="PROSITE" id="PS50943">
    <property type="entry name" value="HTH_CROC1"/>
    <property type="match status" value="1"/>
</dbReference>
<protein>
    <submittedName>
        <fullName evidence="2">Helix-turn-helix transcriptional regulator</fullName>
    </submittedName>
</protein>
<dbReference type="SUPFAM" id="SSF47413">
    <property type="entry name" value="lambda repressor-like DNA-binding domains"/>
    <property type="match status" value="1"/>
</dbReference>
<dbReference type="PANTHER" id="PTHR35010">
    <property type="entry name" value="BLL4672 PROTEIN-RELATED"/>
    <property type="match status" value="1"/>
</dbReference>
<dbReference type="RefSeq" id="WP_345408913.1">
    <property type="nucleotide sequence ID" value="NZ_BAABHG010000032.1"/>
</dbReference>
<proteinExistence type="predicted"/>
<sequence>MNRSHALGEFLRARRALVRPRDVGLEPGGARQVPGLRREEVALLAGMSTDYYVQLEQGREKHPSSSVLDALARVLRLDVDGRKHLRDLASRETVLRDAIPERARDALGDLVRRWLGVPAMLVTPWMDVVARNDLADALYAGLSLRDNLARMAFLDGDIAGFVPDTDQLARCTVATLRAAAGPGPYAPRMAELIGELSARSASFRRLWARHDVHRKGSAVKRFRHPVAGDLTVHQHVLSLPEHPELQLWLYQADPGSASEEALLRLAG</sequence>
<feature type="domain" description="HTH cro/C1-type" evidence="1">
    <location>
        <begin position="30"/>
        <end position="82"/>
    </location>
</feature>
<dbReference type="SMART" id="SM00530">
    <property type="entry name" value="HTH_XRE"/>
    <property type="match status" value="1"/>
</dbReference>
<evidence type="ECO:0000313" key="3">
    <source>
        <dbReference type="Proteomes" id="UP001597419"/>
    </source>
</evidence>
<name>A0ABW5GNM1_9PSEU</name>
<dbReference type="Gene3D" id="1.10.260.40">
    <property type="entry name" value="lambda repressor-like DNA-binding domains"/>
    <property type="match status" value="1"/>
</dbReference>
<accession>A0ABW5GNM1</accession>
<organism evidence="2 3">
    <name type="scientific">Amycolatopsis samaneae</name>
    <dbReference type="NCBI Taxonomy" id="664691"/>
    <lineage>
        <taxon>Bacteria</taxon>
        <taxon>Bacillati</taxon>
        <taxon>Actinomycetota</taxon>
        <taxon>Actinomycetes</taxon>
        <taxon>Pseudonocardiales</taxon>
        <taxon>Pseudonocardiaceae</taxon>
        <taxon>Amycolatopsis</taxon>
    </lineage>
</organism>
<dbReference type="EMBL" id="JBHUKU010000016">
    <property type="protein sequence ID" value="MFD2462441.1"/>
    <property type="molecule type" value="Genomic_DNA"/>
</dbReference>
<dbReference type="InterPro" id="IPR001387">
    <property type="entry name" value="Cro/C1-type_HTH"/>
</dbReference>
<dbReference type="CDD" id="cd00093">
    <property type="entry name" value="HTH_XRE"/>
    <property type="match status" value="1"/>
</dbReference>
<dbReference type="InterPro" id="IPR041413">
    <property type="entry name" value="MLTR_LBD"/>
</dbReference>
<dbReference type="PANTHER" id="PTHR35010:SF2">
    <property type="entry name" value="BLL4672 PROTEIN"/>
    <property type="match status" value="1"/>
</dbReference>
<keyword evidence="3" id="KW-1185">Reference proteome</keyword>
<reference evidence="3" key="1">
    <citation type="journal article" date="2019" name="Int. J. Syst. Evol. Microbiol.">
        <title>The Global Catalogue of Microorganisms (GCM) 10K type strain sequencing project: providing services to taxonomists for standard genome sequencing and annotation.</title>
        <authorList>
            <consortium name="The Broad Institute Genomics Platform"/>
            <consortium name="The Broad Institute Genome Sequencing Center for Infectious Disease"/>
            <person name="Wu L."/>
            <person name="Ma J."/>
        </authorList>
    </citation>
    <scope>NUCLEOTIDE SEQUENCE [LARGE SCALE GENOMIC DNA]</scope>
    <source>
        <strain evidence="3">CGMCC 4.7643</strain>
    </source>
</reference>
<comment type="caution">
    <text evidence="2">The sequence shown here is derived from an EMBL/GenBank/DDBJ whole genome shotgun (WGS) entry which is preliminary data.</text>
</comment>
<dbReference type="Proteomes" id="UP001597419">
    <property type="component" value="Unassembled WGS sequence"/>
</dbReference>